<accession>A0A6J6DM37</accession>
<evidence type="ECO:0000313" key="1">
    <source>
        <dbReference type="EMBL" id="CAB4565210.1"/>
    </source>
</evidence>
<name>A0A6J6DM37_9ZZZZ</name>
<gene>
    <name evidence="1" type="ORF">UFOPK1684_00379</name>
</gene>
<sequence length="309" mass="33455">MLFGNTHIEHPLGIVCCHPVEPCGSEHSRGNAHYPRVLASDVNHLVAEDCRPGDRVGRFAVLSGNRINLAHRVELVGLIVESRLITATLLRNHVNDDRGFALLGLTERPLNILNVVTIDWAQVLDIEVGIQVLIVCKTGQETSRATAQAPIHGLTGRAKKTEESLCRGLKHSIRTLGADITQEPGHATYCRCVGASIVIDHNDEVAIVVMGDVVERLPRHTAGERTVTDDCHDKAISLAGHMEGPRDTLGPAQRARRVGALDYVVLRLRALRITGEASFVAKPGEVLPASQELVNIRLVSGIPDEGVFG</sequence>
<organism evidence="1">
    <name type="scientific">freshwater metagenome</name>
    <dbReference type="NCBI Taxonomy" id="449393"/>
    <lineage>
        <taxon>unclassified sequences</taxon>
        <taxon>metagenomes</taxon>
        <taxon>ecological metagenomes</taxon>
    </lineage>
</organism>
<proteinExistence type="predicted"/>
<protein>
    <submittedName>
        <fullName evidence="1">Unannotated protein</fullName>
    </submittedName>
</protein>
<reference evidence="1" key="1">
    <citation type="submission" date="2020-05" db="EMBL/GenBank/DDBJ databases">
        <authorList>
            <person name="Chiriac C."/>
            <person name="Salcher M."/>
            <person name="Ghai R."/>
            <person name="Kavagutti S V."/>
        </authorList>
    </citation>
    <scope>NUCLEOTIDE SEQUENCE</scope>
</reference>
<dbReference type="EMBL" id="CAEZTM010000010">
    <property type="protein sequence ID" value="CAB4565210.1"/>
    <property type="molecule type" value="Genomic_DNA"/>
</dbReference>
<dbReference type="AlphaFoldDB" id="A0A6J6DM37"/>